<evidence type="ECO:0000313" key="3">
    <source>
        <dbReference type="Proteomes" id="UP000006620"/>
    </source>
</evidence>
<feature type="region of interest" description="Disordered" evidence="1">
    <location>
        <begin position="1"/>
        <end position="24"/>
    </location>
</feature>
<reference evidence="2 3" key="2">
    <citation type="journal article" date="2013" name="Genome Announc.">
        <title>Genome Sequence of Growth-Improving Paenibacillus mucilaginosus Strain KNP414.</title>
        <authorList>
            <person name="Lu J.J."/>
            <person name="Wang J.F."/>
            <person name="Hu X.F."/>
        </authorList>
    </citation>
    <scope>NUCLEOTIDE SEQUENCE [LARGE SCALE GENOMIC DNA]</scope>
    <source>
        <strain evidence="2 3">KNP414</strain>
    </source>
</reference>
<reference evidence="3" key="1">
    <citation type="submission" date="2011-06" db="EMBL/GenBank/DDBJ databases">
        <title>Complete genome sequence of Paenibacillus mucilaginosus KNP414.</title>
        <authorList>
            <person name="Wang J."/>
            <person name="Hu S."/>
            <person name="Hu X."/>
            <person name="Zhang B."/>
            <person name="Dong D."/>
            <person name="Zhang S."/>
            <person name="Zhao K."/>
            <person name="Wu D."/>
        </authorList>
    </citation>
    <scope>NUCLEOTIDE SEQUENCE [LARGE SCALE GENOMIC DNA]</scope>
    <source>
        <strain evidence="3">KNP414</strain>
    </source>
</reference>
<name>F8FIE3_PAEMK</name>
<dbReference type="KEGG" id="pms:KNP414_06162"/>
<proteinExistence type="predicted"/>
<evidence type="ECO:0000256" key="1">
    <source>
        <dbReference type="SAM" id="MobiDB-lite"/>
    </source>
</evidence>
<accession>F8FIE3</accession>
<sequence>MTQSLNHVQDGKAKNRSPEGKRFIHPWTQVRAADGRPLPFAGITQIRFKG</sequence>
<protein>
    <submittedName>
        <fullName evidence="2">Uncharacterized protein</fullName>
    </submittedName>
</protein>
<dbReference type="HOGENOM" id="CLU_3120662_0_0_9"/>
<dbReference type="AlphaFoldDB" id="F8FIE3"/>
<evidence type="ECO:0000313" key="2">
    <source>
        <dbReference type="EMBL" id="AEI44686.1"/>
    </source>
</evidence>
<dbReference type="EMBL" id="CP002869">
    <property type="protein sequence ID" value="AEI44686.1"/>
    <property type="molecule type" value="Genomic_DNA"/>
</dbReference>
<gene>
    <name evidence="2" type="ordered locus">KNP414_06162</name>
</gene>
<dbReference type="Proteomes" id="UP000006620">
    <property type="component" value="Chromosome"/>
</dbReference>
<organism evidence="2 3">
    <name type="scientific">Paenibacillus mucilaginosus (strain KNP414)</name>
    <dbReference type="NCBI Taxonomy" id="1036673"/>
    <lineage>
        <taxon>Bacteria</taxon>
        <taxon>Bacillati</taxon>
        <taxon>Bacillota</taxon>
        <taxon>Bacilli</taxon>
        <taxon>Bacillales</taxon>
        <taxon>Paenibacillaceae</taxon>
        <taxon>Paenibacillus</taxon>
    </lineage>
</organism>
<feature type="compositionally biased region" description="Basic and acidic residues" evidence="1">
    <location>
        <begin position="9"/>
        <end position="22"/>
    </location>
</feature>